<gene>
    <name evidence="1" type="ORF">EUB48_12415</name>
</gene>
<keyword evidence="2" id="KW-1185">Reference proteome</keyword>
<protein>
    <submittedName>
        <fullName evidence="1">Uncharacterized protein</fullName>
    </submittedName>
</protein>
<dbReference type="AlphaFoldDB" id="A0A515DC53"/>
<sequence>MNLILTGFVVAAVGAAPLLQPLQPEPQPPFCCAQPCSRRDERKWGDMAIKAVAKRRFKLAGAKVHAA</sequence>
<dbReference type="KEGG" id="rhf:EUB48_12415"/>
<dbReference type="OrthoDB" id="9878813at2"/>
<reference evidence="1 2" key="1">
    <citation type="submission" date="2019-01" db="EMBL/GenBank/DDBJ databases">
        <title>Genomic insights into a novel species Rhodoferax sp.</title>
        <authorList>
            <person name="Jin L."/>
        </authorList>
    </citation>
    <scope>NUCLEOTIDE SEQUENCE [LARGE SCALE GENOMIC DNA]</scope>
    <source>
        <strain evidence="1 2">CHu59-6-5</strain>
    </source>
</reference>
<proteinExistence type="predicted"/>
<dbReference type="Proteomes" id="UP000316798">
    <property type="component" value="Chromosome"/>
</dbReference>
<accession>A0A515DC53</accession>
<name>A0A515DC53_9BURK</name>
<evidence type="ECO:0000313" key="2">
    <source>
        <dbReference type="Proteomes" id="UP000316798"/>
    </source>
</evidence>
<evidence type="ECO:0000313" key="1">
    <source>
        <dbReference type="EMBL" id="QDL37992.1"/>
    </source>
</evidence>
<dbReference type="EMBL" id="CP035503">
    <property type="protein sequence ID" value="QDL37992.1"/>
    <property type="molecule type" value="Genomic_DNA"/>
</dbReference>
<organism evidence="1 2">
    <name type="scientific">Rhodoferax sediminis</name>
    <dbReference type="NCBI Taxonomy" id="2509614"/>
    <lineage>
        <taxon>Bacteria</taxon>
        <taxon>Pseudomonadati</taxon>
        <taxon>Pseudomonadota</taxon>
        <taxon>Betaproteobacteria</taxon>
        <taxon>Burkholderiales</taxon>
        <taxon>Comamonadaceae</taxon>
        <taxon>Rhodoferax</taxon>
    </lineage>
</organism>